<accession>A0A8B8FGE0</accession>
<gene>
    <name evidence="3" type="primary">LOC112683126</name>
</gene>
<sequence length="344" mass="39503">MDSYDNPIKCIFICHFHHTAGPKILCQVPKDFISKDLFETVSVYIIPKGQLQRCIITITASDTKILGYPVQISDQKYLRNAYYFNLCFVCEYNSHTLHYEPIVKKLTAFLTNLEIEDNFLSKSDQSAETQEHLLCLLTKVMNDINMYKKCVLTARNTIVYLNVIEVSRNPPTPSDFDVPLLVSPINLLEDQWDLTTRQVAPFIDGVNHVCKIAKLAKLDIEMVTACIQNLVYCNAISLIDLFRYSNMYVCTTKISQLARTMSRYEEVVDAISRPNGPKATFKDIFNMFAAMRYGSRYIDICQRFNPVSLNIDERNLVLYGLANGYIRQVKKHPVVLKESDVEKT</sequence>
<organism evidence="2 3">
    <name type="scientific">Sipha flava</name>
    <name type="common">yellow sugarcane aphid</name>
    <dbReference type="NCBI Taxonomy" id="143950"/>
    <lineage>
        <taxon>Eukaryota</taxon>
        <taxon>Metazoa</taxon>
        <taxon>Ecdysozoa</taxon>
        <taxon>Arthropoda</taxon>
        <taxon>Hexapoda</taxon>
        <taxon>Insecta</taxon>
        <taxon>Pterygota</taxon>
        <taxon>Neoptera</taxon>
        <taxon>Paraneoptera</taxon>
        <taxon>Hemiptera</taxon>
        <taxon>Sternorrhyncha</taxon>
        <taxon>Aphidomorpha</taxon>
        <taxon>Aphidoidea</taxon>
        <taxon>Aphididae</taxon>
        <taxon>Sipha</taxon>
    </lineage>
</organism>
<dbReference type="GO" id="GO:1990130">
    <property type="term" value="C:GATOR1 complex"/>
    <property type="evidence" value="ECO:0007669"/>
    <property type="project" value="TreeGrafter"/>
</dbReference>
<dbReference type="AlphaFoldDB" id="A0A8B8FGE0"/>
<dbReference type="PANTHER" id="PTHR12991:SF10">
    <property type="entry name" value="GATOR COMPLEX PROTEIN NPRL2"/>
    <property type="match status" value="1"/>
</dbReference>
<dbReference type="GO" id="GO:0005096">
    <property type="term" value="F:GTPase activator activity"/>
    <property type="evidence" value="ECO:0007669"/>
    <property type="project" value="TreeGrafter"/>
</dbReference>
<dbReference type="Pfam" id="PF06218">
    <property type="entry name" value="NPR2"/>
    <property type="match status" value="1"/>
</dbReference>
<keyword evidence="2" id="KW-1185">Reference proteome</keyword>
<comment type="similarity">
    <text evidence="1">Belongs to the NPR2 family.</text>
</comment>
<proteinExistence type="inferred from homology"/>
<dbReference type="GO" id="GO:0005774">
    <property type="term" value="C:vacuolar membrane"/>
    <property type="evidence" value="ECO:0007669"/>
    <property type="project" value="TreeGrafter"/>
</dbReference>
<dbReference type="GO" id="GO:0034198">
    <property type="term" value="P:cellular response to amino acid starvation"/>
    <property type="evidence" value="ECO:0007669"/>
    <property type="project" value="TreeGrafter"/>
</dbReference>
<dbReference type="PANTHER" id="PTHR12991">
    <property type="entry name" value="NITROGEN PERMEASE REGULATOR 2/TUMOR SUPPRESSOR CANDIDATE 4"/>
    <property type="match status" value="1"/>
</dbReference>
<evidence type="ECO:0000256" key="1">
    <source>
        <dbReference type="ARBA" id="ARBA00008433"/>
    </source>
</evidence>
<feature type="non-terminal residue" evidence="3">
    <location>
        <position position="344"/>
    </location>
</feature>
<evidence type="ECO:0000313" key="3">
    <source>
        <dbReference type="RefSeq" id="XP_025409808.1"/>
    </source>
</evidence>
<reference evidence="3" key="1">
    <citation type="submission" date="2025-08" db="UniProtKB">
        <authorList>
            <consortium name="RefSeq"/>
        </authorList>
    </citation>
    <scope>IDENTIFICATION</scope>
    <source>
        <tissue evidence="3">Whole body</tissue>
    </source>
</reference>
<dbReference type="RefSeq" id="XP_025409808.1">
    <property type="nucleotide sequence ID" value="XM_025554023.1"/>
</dbReference>
<dbReference type="Proteomes" id="UP000694846">
    <property type="component" value="Unplaced"/>
</dbReference>
<name>A0A8B8FGE0_9HEMI</name>
<dbReference type="GO" id="GO:0010508">
    <property type="term" value="P:positive regulation of autophagy"/>
    <property type="evidence" value="ECO:0007669"/>
    <property type="project" value="TreeGrafter"/>
</dbReference>
<dbReference type="GeneID" id="112683126"/>
<protein>
    <submittedName>
        <fullName evidence="3">GATOR complex protein NPRL2-like</fullName>
    </submittedName>
</protein>
<dbReference type="GO" id="GO:1904262">
    <property type="term" value="P:negative regulation of TORC1 signaling"/>
    <property type="evidence" value="ECO:0007669"/>
    <property type="project" value="TreeGrafter"/>
</dbReference>
<dbReference type="InterPro" id="IPR009348">
    <property type="entry name" value="NPR2-like"/>
</dbReference>
<evidence type="ECO:0000313" key="2">
    <source>
        <dbReference type="Proteomes" id="UP000694846"/>
    </source>
</evidence>
<dbReference type="OrthoDB" id="338854at2759"/>